<keyword evidence="3" id="KW-1185">Reference proteome</keyword>
<keyword evidence="2" id="KW-0808">Transferase</keyword>
<sequence>MTLSKKLPLALTATRAILGPVVLLLAILWPDPIAFGLCLTIAFLSDIFDGIIARRLNIATEGLRRLDSIADSIFYIGAAGAAWILHPQAILDRIYPILILLALEILRYIIDYYKYRRETSYHMWSSKLWGIFLFIGFMSLLAFNDQGIFVTLFIYIGIVADIEGLAISLTLKKWTHDVPTIFHALRLRAAQRNEKNIGY</sequence>
<comment type="caution">
    <text evidence="2">The sequence shown here is derived from an EMBL/GenBank/DDBJ whole genome shotgun (WGS) entry which is preliminary data.</text>
</comment>
<organism evidence="2 3">
    <name type="scientific">Methylophilus luteus</name>
    <dbReference type="NCBI Taxonomy" id="640108"/>
    <lineage>
        <taxon>Bacteria</taxon>
        <taxon>Pseudomonadati</taxon>
        <taxon>Pseudomonadota</taxon>
        <taxon>Betaproteobacteria</taxon>
        <taxon>Nitrosomonadales</taxon>
        <taxon>Methylophilaceae</taxon>
        <taxon>Methylophilus</taxon>
    </lineage>
</organism>
<gene>
    <name evidence="2" type="ORF">ACFQ1Z_06470</name>
</gene>
<keyword evidence="1" id="KW-1133">Transmembrane helix</keyword>
<reference evidence="3" key="1">
    <citation type="journal article" date="2019" name="Int. J. Syst. Evol. Microbiol.">
        <title>The Global Catalogue of Microorganisms (GCM) 10K type strain sequencing project: providing services to taxonomists for standard genome sequencing and annotation.</title>
        <authorList>
            <consortium name="The Broad Institute Genomics Platform"/>
            <consortium name="The Broad Institute Genome Sequencing Center for Infectious Disease"/>
            <person name="Wu L."/>
            <person name="Ma J."/>
        </authorList>
    </citation>
    <scope>NUCLEOTIDE SEQUENCE [LARGE SCALE GENOMIC DNA]</scope>
    <source>
        <strain evidence="3">CCUG 58412</strain>
    </source>
</reference>
<dbReference type="EMBL" id="JBHTKB010000001">
    <property type="protein sequence ID" value="MFD0913185.1"/>
    <property type="molecule type" value="Genomic_DNA"/>
</dbReference>
<dbReference type="RefSeq" id="WP_379056457.1">
    <property type="nucleotide sequence ID" value="NZ_JBHTKB010000001.1"/>
</dbReference>
<feature type="transmembrane region" description="Helical" evidence="1">
    <location>
        <begin position="127"/>
        <end position="143"/>
    </location>
</feature>
<feature type="transmembrane region" description="Helical" evidence="1">
    <location>
        <begin position="7"/>
        <end position="27"/>
    </location>
</feature>
<dbReference type="Gene3D" id="1.20.120.1760">
    <property type="match status" value="1"/>
</dbReference>
<feature type="transmembrane region" description="Helical" evidence="1">
    <location>
        <begin position="33"/>
        <end position="52"/>
    </location>
</feature>
<accession>A0ABW3F786</accession>
<feature type="transmembrane region" description="Helical" evidence="1">
    <location>
        <begin position="97"/>
        <end position="115"/>
    </location>
</feature>
<dbReference type="Pfam" id="PF01066">
    <property type="entry name" value="CDP-OH_P_transf"/>
    <property type="match status" value="1"/>
</dbReference>
<name>A0ABW3F786_9PROT</name>
<evidence type="ECO:0000256" key="1">
    <source>
        <dbReference type="SAM" id="Phobius"/>
    </source>
</evidence>
<protein>
    <submittedName>
        <fullName evidence="2">CDP-alcohol phosphatidyltransferase family protein</fullName>
        <ecNumber evidence="2">2.7.8.-</ecNumber>
    </submittedName>
</protein>
<dbReference type="InterPro" id="IPR043130">
    <property type="entry name" value="CDP-OH_PTrfase_TM_dom"/>
</dbReference>
<dbReference type="GO" id="GO:0016740">
    <property type="term" value="F:transferase activity"/>
    <property type="evidence" value="ECO:0007669"/>
    <property type="project" value="UniProtKB-KW"/>
</dbReference>
<proteinExistence type="predicted"/>
<feature type="transmembrane region" description="Helical" evidence="1">
    <location>
        <begin position="149"/>
        <end position="171"/>
    </location>
</feature>
<dbReference type="InterPro" id="IPR000462">
    <property type="entry name" value="CDP-OH_P_trans"/>
</dbReference>
<evidence type="ECO:0000313" key="3">
    <source>
        <dbReference type="Proteomes" id="UP001597128"/>
    </source>
</evidence>
<dbReference type="Proteomes" id="UP001597128">
    <property type="component" value="Unassembled WGS sequence"/>
</dbReference>
<keyword evidence="1" id="KW-0812">Transmembrane</keyword>
<evidence type="ECO:0000313" key="2">
    <source>
        <dbReference type="EMBL" id="MFD0913185.1"/>
    </source>
</evidence>
<keyword evidence="1" id="KW-0472">Membrane</keyword>
<dbReference type="EC" id="2.7.8.-" evidence="2"/>
<feature type="transmembrane region" description="Helical" evidence="1">
    <location>
        <begin position="73"/>
        <end position="91"/>
    </location>
</feature>